<dbReference type="InterPro" id="IPR021109">
    <property type="entry name" value="Peptidase_aspartic_dom_sf"/>
</dbReference>
<dbReference type="Gene3D" id="1.10.340.70">
    <property type="match status" value="1"/>
</dbReference>
<sequence>MAMNIPSVGTFDPKGEPSQVAARWQKWQRGFEIYLTALGDTTDVQKRALLLHCVGAEVQDIFHTFSQAQAGTTCAHTLKAFSDYFTPKQNPVFERHLFRQMNKEEGESTLQFVTRLRQQAEHCGFGDLVEQQIRDHAIEKTTDRRLKAKLLEKGDLTLTQLLAIARVHEAAVSQVQAMDIHSKQSGDGLVGAVGGKQHQGRQDGAMKHRNSKERREKQRLCFRCGMDSHFASDEQCPARGKKCRSCSLVGHFSRCCKTKRKDKPKNSSVRRVAGHAEDSDSTSSDSDESTFAVHNAVKQNMTSITCGGVDLKVMIDSGASCNIIGKSTWKKLKEKQIRYTAKGKTDKKLFVYGSAVPLKLKGKFQTEVSFGPKNIMTEFIVLDGEGESLIGLKTAQDLGVLQINVHTVKEGHDTLFEGLGKLKNFQAHLYLKEDVKPVAQPPRRIPFGLREKLEEKIAELEAADIIEKVDGPTPWVSPVVVVPKPNGDIRVCVDMRRANEAVERQRYPIPTVEETLLEMNGSTVFSKLDLKWGFHQLELDEESRSITTFATHNGLYRYRRLMFGISSAPELYQHTIQQVLQDCEGAKNMSDDIIIHGRDIEEHDVRLEKVLKKLEDSGLTLNREKCVFRMKQLEFLGFILNEKGVSPSLSKVQDVRDARRPETAAEVRSFLGLVNFNAKFIKCLASKAEPLRKLTRKNAPFKWKKAQEEAFNTLKNDLAEAATLAYFDSKAETRIVADAGPCALGAVLTQKQKGEDRVICYASRSLSETERRYSQTEKEALALVWACERFHQYVFGVDFILETDHRPLEFIYSKRSKPSARIERWVLRLQTYNFKVQYKPGSQNIADSLSRLVPKNSHECGNGENVAEEYIRFIAKEAVPAALSPQEVEKASADDIELEAVRSCIESDNWETCPLAYRAIKSELTCLGKLVIRGTRLVIPLSLRQRVVDLAHEGHQGIVKTKQRLRSKVWWPGVDSDTERKCRTCHDCQIVSQPCVPEPMTRTKFPDGPWEDLSLDILGPLPTGHNLVVIVDYFTRYFEVMIVKTVTSEQIIKGLEQIFARHGLPHSLRSDNGPQFVSDEFENYLSEQGIEHRKTTPLWPQANGEVERQNRTLLKNMQIAHSKGQDWREELPKFLLAYRSTPHSTTGVSPAELLFNRQIRTKLPQLKAMSRPEAEGTRDRDATRKMKEKLYGDAKRHATECDTDVGDEVLLKQKHQNKFSTTFESSPYRVVERNGNQVVVQSPDGRRVRRNISFTRPYLRPEPSVEEPATPTVEDAENPSVEVRRSGRQQRPPDYLKDYVVD</sequence>
<dbReference type="InterPro" id="IPR041588">
    <property type="entry name" value="Integrase_H2C2"/>
</dbReference>
<dbReference type="GO" id="GO:0006508">
    <property type="term" value="P:proteolysis"/>
    <property type="evidence" value="ECO:0007669"/>
    <property type="project" value="InterPro"/>
</dbReference>
<dbReference type="CDD" id="cd09274">
    <property type="entry name" value="RNase_HI_RT_Ty3"/>
    <property type="match status" value="1"/>
</dbReference>
<dbReference type="Pfam" id="PF00078">
    <property type="entry name" value="RVT_1"/>
    <property type="match status" value="1"/>
</dbReference>
<dbReference type="InterPro" id="IPR043502">
    <property type="entry name" value="DNA/RNA_pol_sf"/>
</dbReference>
<dbReference type="Gene3D" id="3.30.70.270">
    <property type="match status" value="2"/>
</dbReference>
<dbReference type="FunFam" id="3.10.10.10:FF:000003">
    <property type="entry name" value="Retrovirus-related Pol polyprotein from transposon 297-like Protein"/>
    <property type="match status" value="1"/>
</dbReference>
<keyword evidence="7" id="KW-0695">RNA-directed DNA polymerase</keyword>
<dbReference type="GO" id="GO:0004519">
    <property type="term" value="F:endonuclease activity"/>
    <property type="evidence" value="ECO:0007669"/>
    <property type="project" value="UniProtKB-KW"/>
</dbReference>
<dbReference type="Gene3D" id="3.10.20.370">
    <property type="match status" value="1"/>
</dbReference>
<evidence type="ECO:0000256" key="7">
    <source>
        <dbReference type="ARBA" id="ARBA00022918"/>
    </source>
</evidence>
<evidence type="ECO:0000256" key="6">
    <source>
        <dbReference type="ARBA" id="ARBA00022801"/>
    </source>
</evidence>
<evidence type="ECO:0000313" key="11">
    <source>
        <dbReference type="EMBL" id="KAK7102263.1"/>
    </source>
</evidence>
<evidence type="ECO:0000256" key="1">
    <source>
        <dbReference type="ARBA" id="ARBA00012493"/>
    </source>
</evidence>
<evidence type="ECO:0000256" key="2">
    <source>
        <dbReference type="ARBA" id="ARBA00022679"/>
    </source>
</evidence>
<evidence type="ECO:0000256" key="3">
    <source>
        <dbReference type="ARBA" id="ARBA00022695"/>
    </source>
</evidence>
<organism evidence="11 12">
    <name type="scientific">Littorina saxatilis</name>
    <dbReference type="NCBI Taxonomy" id="31220"/>
    <lineage>
        <taxon>Eukaryota</taxon>
        <taxon>Metazoa</taxon>
        <taxon>Spiralia</taxon>
        <taxon>Lophotrochozoa</taxon>
        <taxon>Mollusca</taxon>
        <taxon>Gastropoda</taxon>
        <taxon>Caenogastropoda</taxon>
        <taxon>Littorinimorpha</taxon>
        <taxon>Littorinoidea</taxon>
        <taxon>Littorinidae</taxon>
        <taxon>Littorina</taxon>
    </lineage>
</organism>
<keyword evidence="6" id="KW-0378">Hydrolase</keyword>
<dbReference type="PROSITE" id="PS50878">
    <property type="entry name" value="RT_POL"/>
    <property type="match status" value="1"/>
</dbReference>
<dbReference type="GO" id="GO:0004190">
    <property type="term" value="F:aspartic-type endopeptidase activity"/>
    <property type="evidence" value="ECO:0007669"/>
    <property type="project" value="InterPro"/>
</dbReference>
<feature type="region of interest" description="Disordered" evidence="8">
    <location>
        <begin position="258"/>
        <end position="288"/>
    </location>
</feature>
<dbReference type="EMBL" id="JBAMIC010000010">
    <property type="protein sequence ID" value="KAK7102263.1"/>
    <property type="molecule type" value="Genomic_DNA"/>
</dbReference>
<evidence type="ECO:0000256" key="4">
    <source>
        <dbReference type="ARBA" id="ARBA00022722"/>
    </source>
</evidence>
<dbReference type="Proteomes" id="UP001374579">
    <property type="component" value="Unassembled WGS sequence"/>
</dbReference>
<dbReference type="PROSITE" id="PS00141">
    <property type="entry name" value="ASP_PROTEASE"/>
    <property type="match status" value="1"/>
</dbReference>
<dbReference type="EC" id="2.7.7.49" evidence="1"/>
<dbReference type="Gene3D" id="3.10.10.10">
    <property type="entry name" value="HIV Type 1 Reverse Transcriptase, subunit A, domain 1"/>
    <property type="match status" value="1"/>
</dbReference>
<dbReference type="PROSITE" id="PS50994">
    <property type="entry name" value="INTEGRASE"/>
    <property type="match status" value="1"/>
</dbReference>
<evidence type="ECO:0000313" key="12">
    <source>
        <dbReference type="Proteomes" id="UP001374579"/>
    </source>
</evidence>
<evidence type="ECO:0000256" key="8">
    <source>
        <dbReference type="SAM" id="MobiDB-lite"/>
    </source>
</evidence>
<dbReference type="Pfam" id="PF00665">
    <property type="entry name" value="rve"/>
    <property type="match status" value="1"/>
</dbReference>
<keyword evidence="3" id="KW-0548">Nucleotidyltransferase</keyword>
<dbReference type="InterPro" id="IPR001969">
    <property type="entry name" value="Aspartic_peptidase_AS"/>
</dbReference>
<accession>A0AAN9BAC5</accession>
<name>A0AAN9BAC5_9CAEN</name>
<reference evidence="11 12" key="1">
    <citation type="submission" date="2024-02" db="EMBL/GenBank/DDBJ databases">
        <title>Chromosome-scale genome assembly of the rough periwinkle Littorina saxatilis.</title>
        <authorList>
            <person name="De Jode A."/>
            <person name="Faria R."/>
            <person name="Formenti G."/>
            <person name="Sims Y."/>
            <person name="Smith T.P."/>
            <person name="Tracey A."/>
            <person name="Wood J.M.D."/>
            <person name="Zagrodzka Z.B."/>
            <person name="Johannesson K."/>
            <person name="Butlin R.K."/>
            <person name="Leder E.H."/>
        </authorList>
    </citation>
    <scope>NUCLEOTIDE SEQUENCE [LARGE SCALE GENOMIC DNA]</scope>
    <source>
        <strain evidence="11">Snail1</strain>
        <tissue evidence="11">Muscle</tissue>
    </source>
</reference>
<dbReference type="Gene3D" id="2.40.70.10">
    <property type="entry name" value="Acid Proteases"/>
    <property type="match status" value="1"/>
</dbReference>
<protein>
    <recommendedName>
        <fullName evidence="1">RNA-directed DNA polymerase</fullName>
        <ecNumber evidence="1">2.7.7.49</ecNumber>
    </recommendedName>
</protein>
<dbReference type="InterPro" id="IPR036397">
    <property type="entry name" value="RNaseH_sf"/>
</dbReference>
<feature type="domain" description="Reverse transcriptase" evidence="9">
    <location>
        <begin position="463"/>
        <end position="640"/>
    </location>
</feature>
<dbReference type="CDD" id="cd01647">
    <property type="entry name" value="RT_LTR"/>
    <property type="match status" value="1"/>
</dbReference>
<dbReference type="InterPro" id="IPR012337">
    <property type="entry name" value="RNaseH-like_sf"/>
</dbReference>
<dbReference type="SUPFAM" id="SSF56672">
    <property type="entry name" value="DNA/RNA polymerases"/>
    <property type="match status" value="1"/>
</dbReference>
<dbReference type="FunFam" id="3.10.20.370:FF:000001">
    <property type="entry name" value="Retrovirus-related Pol polyprotein from transposon 17.6-like protein"/>
    <property type="match status" value="1"/>
</dbReference>
<feature type="domain" description="Integrase catalytic" evidence="10">
    <location>
        <begin position="1005"/>
        <end position="1158"/>
    </location>
</feature>
<feature type="region of interest" description="Disordered" evidence="8">
    <location>
        <begin position="186"/>
        <end position="214"/>
    </location>
</feature>
<dbReference type="Pfam" id="PF17921">
    <property type="entry name" value="Integrase_H2C2"/>
    <property type="match status" value="1"/>
</dbReference>
<evidence type="ECO:0000259" key="9">
    <source>
        <dbReference type="PROSITE" id="PS50878"/>
    </source>
</evidence>
<dbReference type="Pfam" id="PF17917">
    <property type="entry name" value="RT_RNaseH"/>
    <property type="match status" value="1"/>
</dbReference>
<dbReference type="InterPro" id="IPR000477">
    <property type="entry name" value="RT_dom"/>
</dbReference>
<dbReference type="InterPro" id="IPR001584">
    <property type="entry name" value="Integrase_cat-core"/>
</dbReference>
<feature type="region of interest" description="Disordered" evidence="8">
    <location>
        <begin position="1259"/>
        <end position="1302"/>
    </location>
</feature>
<dbReference type="GO" id="GO:0015074">
    <property type="term" value="P:DNA integration"/>
    <property type="evidence" value="ECO:0007669"/>
    <property type="project" value="InterPro"/>
</dbReference>
<dbReference type="SUPFAM" id="SSF53098">
    <property type="entry name" value="Ribonuclease H-like"/>
    <property type="match status" value="1"/>
</dbReference>
<dbReference type="InterPro" id="IPR043128">
    <property type="entry name" value="Rev_trsase/Diguanyl_cyclase"/>
</dbReference>
<dbReference type="Gene3D" id="3.30.420.10">
    <property type="entry name" value="Ribonuclease H-like superfamily/Ribonuclease H"/>
    <property type="match status" value="1"/>
</dbReference>
<dbReference type="FunFam" id="3.30.70.270:FF:000026">
    <property type="entry name" value="Transposon Ty3-G Gag-Pol polyprotein"/>
    <property type="match status" value="1"/>
</dbReference>
<dbReference type="FunFam" id="3.30.420.10:FF:000063">
    <property type="entry name" value="Retrovirus-related Pol polyprotein from transposon 297-like Protein"/>
    <property type="match status" value="1"/>
</dbReference>
<dbReference type="FunFam" id="1.10.340.70:FF:000004">
    <property type="entry name" value="Retrovirus-related Pol polyprotein from transposon 297-like Protein"/>
    <property type="match status" value="1"/>
</dbReference>
<proteinExistence type="predicted"/>
<dbReference type="GO" id="GO:0003964">
    <property type="term" value="F:RNA-directed DNA polymerase activity"/>
    <property type="evidence" value="ECO:0007669"/>
    <property type="project" value="UniProtKB-KW"/>
</dbReference>
<evidence type="ECO:0000259" key="10">
    <source>
        <dbReference type="PROSITE" id="PS50994"/>
    </source>
</evidence>
<comment type="caution">
    <text evidence="11">The sequence shown here is derived from an EMBL/GenBank/DDBJ whole genome shotgun (WGS) entry which is preliminary data.</text>
</comment>
<dbReference type="Gene3D" id="4.10.60.10">
    <property type="entry name" value="Zinc finger, CCHC-type"/>
    <property type="match status" value="1"/>
</dbReference>
<keyword evidence="4" id="KW-0540">Nuclease</keyword>
<gene>
    <name evidence="11" type="ORF">V1264_020507</name>
</gene>
<dbReference type="InterPro" id="IPR041373">
    <property type="entry name" value="RT_RNaseH"/>
</dbReference>
<dbReference type="PANTHER" id="PTHR37984:SF11">
    <property type="entry name" value="INTEGRASE CATALYTIC DOMAIN-CONTAINING PROTEIN"/>
    <property type="match status" value="1"/>
</dbReference>
<keyword evidence="2" id="KW-0808">Transferase</keyword>
<keyword evidence="12" id="KW-1185">Reference proteome</keyword>
<dbReference type="GO" id="GO:0003676">
    <property type="term" value="F:nucleic acid binding"/>
    <property type="evidence" value="ECO:0007669"/>
    <property type="project" value="InterPro"/>
</dbReference>
<dbReference type="PANTHER" id="PTHR37984">
    <property type="entry name" value="PROTEIN CBG26694"/>
    <property type="match status" value="1"/>
</dbReference>
<keyword evidence="5" id="KW-0255">Endonuclease</keyword>
<dbReference type="InterPro" id="IPR050951">
    <property type="entry name" value="Retrovirus_Pol_polyprotein"/>
</dbReference>
<evidence type="ECO:0000256" key="5">
    <source>
        <dbReference type="ARBA" id="ARBA00022759"/>
    </source>
</evidence>